<reference evidence="1 2" key="1">
    <citation type="submission" date="2016-10" db="EMBL/GenBank/DDBJ databases">
        <authorList>
            <person name="de Groot N.N."/>
        </authorList>
    </citation>
    <scope>NUCLEOTIDE SEQUENCE [LARGE SCALE GENOMIC DNA]</scope>
    <source>
        <strain evidence="1 2">CGMCC 4.5598</strain>
    </source>
</reference>
<organism evidence="1 2">
    <name type="scientific">Nonomuraea wenchangensis</name>
    <dbReference type="NCBI Taxonomy" id="568860"/>
    <lineage>
        <taxon>Bacteria</taxon>
        <taxon>Bacillati</taxon>
        <taxon>Actinomycetota</taxon>
        <taxon>Actinomycetes</taxon>
        <taxon>Streptosporangiales</taxon>
        <taxon>Streptosporangiaceae</taxon>
        <taxon>Nonomuraea</taxon>
    </lineage>
</organism>
<sequence length="244" mass="26568">MSERPSRTIARAGRVRRLDALFRAMESDFLLREQFVTGPSEILAEYLTGEALAPDQTAVTDRLIYAVFANKKLLHWFQEYAHDHIDDVPTTQVFLADFLDAVVEHRGRAVVAALAAGCAAGTGVRGLSEDLLHYLVNLHAAQFLKHEEVADGTSAEEAEHDSIAVERDEVAGTLTAVTWTTYTTGTGTGTGTGVATRSPFTALRMREREETVIGPFIPLYAAVTLNELARYAAQLQDNGALGYG</sequence>
<protein>
    <submittedName>
        <fullName evidence="1">Uncharacterized protein</fullName>
    </submittedName>
</protein>
<dbReference type="AlphaFoldDB" id="A0A1I0KDX7"/>
<accession>A0A1I0KDX7</accession>
<dbReference type="STRING" id="568860.SAMN05421811_107426"/>
<dbReference type="EMBL" id="FOHX01000007">
    <property type="protein sequence ID" value="SEU21873.1"/>
    <property type="molecule type" value="Genomic_DNA"/>
</dbReference>
<keyword evidence="2" id="KW-1185">Reference proteome</keyword>
<name>A0A1I0KDX7_9ACTN</name>
<dbReference type="OrthoDB" id="5179444at2"/>
<dbReference type="Proteomes" id="UP000199361">
    <property type="component" value="Unassembled WGS sequence"/>
</dbReference>
<dbReference type="RefSeq" id="WP_091085100.1">
    <property type="nucleotide sequence ID" value="NZ_FOHX01000007.1"/>
</dbReference>
<gene>
    <name evidence="1" type="ORF">SAMN05421811_107426</name>
</gene>
<proteinExistence type="predicted"/>
<evidence type="ECO:0000313" key="2">
    <source>
        <dbReference type="Proteomes" id="UP000199361"/>
    </source>
</evidence>
<evidence type="ECO:0000313" key="1">
    <source>
        <dbReference type="EMBL" id="SEU21873.1"/>
    </source>
</evidence>